<evidence type="ECO:0008006" key="5">
    <source>
        <dbReference type="Google" id="ProtNLM"/>
    </source>
</evidence>
<dbReference type="InterPro" id="IPR026960">
    <property type="entry name" value="RVT-Znf"/>
</dbReference>
<organism evidence="3 4">
    <name type="scientific">Dipteronia sinensis</name>
    <dbReference type="NCBI Taxonomy" id="43782"/>
    <lineage>
        <taxon>Eukaryota</taxon>
        <taxon>Viridiplantae</taxon>
        <taxon>Streptophyta</taxon>
        <taxon>Embryophyta</taxon>
        <taxon>Tracheophyta</taxon>
        <taxon>Spermatophyta</taxon>
        <taxon>Magnoliopsida</taxon>
        <taxon>eudicotyledons</taxon>
        <taxon>Gunneridae</taxon>
        <taxon>Pentapetalae</taxon>
        <taxon>rosids</taxon>
        <taxon>malvids</taxon>
        <taxon>Sapindales</taxon>
        <taxon>Sapindaceae</taxon>
        <taxon>Hippocastanoideae</taxon>
        <taxon>Acereae</taxon>
        <taxon>Dipteronia</taxon>
    </lineage>
</organism>
<dbReference type="InterPro" id="IPR012337">
    <property type="entry name" value="RNaseH-like_sf"/>
</dbReference>
<dbReference type="InterPro" id="IPR052929">
    <property type="entry name" value="RNase_H-like_EbsB-rel"/>
</dbReference>
<sequence>MGFRILSSPFLGLEASVDQIISPSGGWNAPLINYAFSREDARAILKIPLGSGHVDDMLVWHYETSGCFTVKSGYMAEKSYESNPSSSDSSRLHDWWSKLWKLSLPLKIKIFIWKACLNWIPTMSNLASHGMKVHDYCPLCSGPGESTFHALWGCSILKSARKDWLPIGVKVKCSHSNCFDFILECNVVLTMEDLELFCTIVWKIWFLRNLVVHEAPTQNVLDVVHWCRMFLADFHRSDEGRHISLPFPSQVINSWRPPDEECFKINCDAAINEKEGCIGLGIVIRDHFRAVMASCSLTLAAFFDANTAETMAIYRGLIFSRDCGIFPCVTESDAAVVVKWINKNSHRDSISGNILTEISALVSSLHVISVSHIPRLANNVAHGLAKFALMVVEDRFWMEEFPPCVRRAVQLDMPT</sequence>
<name>A0AAE0A7L1_9ROSI</name>
<evidence type="ECO:0000313" key="3">
    <source>
        <dbReference type="EMBL" id="KAK3205415.1"/>
    </source>
</evidence>
<dbReference type="AlphaFoldDB" id="A0AAE0A7L1"/>
<dbReference type="Gene3D" id="3.30.420.10">
    <property type="entry name" value="Ribonuclease H-like superfamily/Ribonuclease H"/>
    <property type="match status" value="1"/>
</dbReference>
<accession>A0AAE0A7L1</accession>
<dbReference type="CDD" id="cd06222">
    <property type="entry name" value="RNase_H_like"/>
    <property type="match status" value="1"/>
</dbReference>
<feature type="domain" description="Reverse transcriptase zinc-binding" evidence="2">
    <location>
        <begin position="68"/>
        <end position="158"/>
    </location>
</feature>
<dbReference type="InterPro" id="IPR036397">
    <property type="entry name" value="RNaseH_sf"/>
</dbReference>
<dbReference type="EMBL" id="JANJYJ010000006">
    <property type="protein sequence ID" value="KAK3205415.1"/>
    <property type="molecule type" value="Genomic_DNA"/>
</dbReference>
<protein>
    <recommendedName>
        <fullName evidence="5">Reverse transcriptase zinc-binding domain-containing protein</fullName>
    </recommendedName>
</protein>
<feature type="domain" description="RNase H type-1" evidence="1">
    <location>
        <begin position="266"/>
        <end position="388"/>
    </location>
</feature>
<evidence type="ECO:0000259" key="2">
    <source>
        <dbReference type="Pfam" id="PF13966"/>
    </source>
</evidence>
<reference evidence="3" key="1">
    <citation type="journal article" date="2023" name="Plant J.">
        <title>Genome sequences and population genomics provide insights into the demographic history, inbreeding, and mutation load of two 'living fossil' tree species of Dipteronia.</title>
        <authorList>
            <person name="Feng Y."/>
            <person name="Comes H.P."/>
            <person name="Chen J."/>
            <person name="Zhu S."/>
            <person name="Lu R."/>
            <person name="Zhang X."/>
            <person name="Li P."/>
            <person name="Qiu J."/>
            <person name="Olsen K.M."/>
            <person name="Qiu Y."/>
        </authorList>
    </citation>
    <scope>NUCLEOTIDE SEQUENCE</scope>
    <source>
        <strain evidence="3">NBL</strain>
    </source>
</reference>
<comment type="caution">
    <text evidence="3">The sequence shown here is derived from an EMBL/GenBank/DDBJ whole genome shotgun (WGS) entry which is preliminary data.</text>
</comment>
<proteinExistence type="predicted"/>
<dbReference type="InterPro" id="IPR044730">
    <property type="entry name" value="RNase_H-like_dom_plant"/>
</dbReference>
<dbReference type="GO" id="GO:0004523">
    <property type="term" value="F:RNA-DNA hybrid ribonuclease activity"/>
    <property type="evidence" value="ECO:0007669"/>
    <property type="project" value="InterPro"/>
</dbReference>
<gene>
    <name evidence="3" type="ORF">Dsin_019461</name>
</gene>
<dbReference type="PANTHER" id="PTHR47074">
    <property type="entry name" value="BNAC02G40300D PROTEIN"/>
    <property type="match status" value="1"/>
</dbReference>
<dbReference type="Proteomes" id="UP001281410">
    <property type="component" value="Unassembled WGS sequence"/>
</dbReference>
<dbReference type="Pfam" id="PF13456">
    <property type="entry name" value="RVT_3"/>
    <property type="match status" value="1"/>
</dbReference>
<keyword evidence="4" id="KW-1185">Reference proteome</keyword>
<evidence type="ECO:0000313" key="4">
    <source>
        <dbReference type="Proteomes" id="UP001281410"/>
    </source>
</evidence>
<dbReference type="SUPFAM" id="SSF53098">
    <property type="entry name" value="Ribonuclease H-like"/>
    <property type="match status" value="1"/>
</dbReference>
<dbReference type="PANTHER" id="PTHR47074:SF48">
    <property type="entry name" value="POLYNUCLEOTIDYL TRANSFERASE, RIBONUCLEASE H-LIKE SUPERFAMILY PROTEIN"/>
    <property type="match status" value="1"/>
</dbReference>
<dbReference type="Pfam" id="PF13966">
    <property type="entry name" value="zf-RVT"/>
    <property type="match status" value="1"/>
</dbReference>
<dbReference type="GO" id="GO:0003676">
    <property type="term" value="F:nucleic acid binding"/>
    <property type="evidence" value="ECO:0007669"/>
    <property type="project" value="InterPro"/>
</dbReference>
<evidence type="ECO:0000259" key="1">
    <source>
        <dbReference type="Pfam" id="PF13456"/>
    </source>
</evidence>
<dbReference type="InterPro" id="IPR002156">
    <property type="entry name" value="RNaseH_domain"/>
</dbReference>